<comment type="caution">
    <text evidence="1">The sequence shown here is derived from an EMBL/GenBank/DDBJ whole genome shotgun (WGS) entry which is preliminary data.</text>
</comment>
<gene>
    <name evidence="1" type="ORF">JZM24_16165</name>
</gene>
<proteinExistence type="predicted"/>
<evidence type="ECO:0000313" key="1">
    <source>
        <dbReference type="EMBL" id="MBT9433266.1"/>
    </source>
</evidence>
<keyword evidence="2" id="KW-1185">Reference proteome</keyword>
<protein>
    <submittedName>
        <fullName evidence="1">Uncharacterized protein</fullName>
    </submittedName>
</protein>
<dbReference type="RefSeq" id="WP_215670955.1">
    <property type="nucleotide sequence ID" value="NZ_JAFJYC010000002.1"/>
</dbReference>
<reference evidence="1 2" key="1">
    <citation type="journal article" date="2021" name="Genome Biol. Evol.">
        <title>The evolution of interdependence in a four-way mealybug symbiosis.</title>
        <authorList>
            <person name="Garber A.I."/>
            <person name="Kupper M."/>
            <person name="Laetsch D.R."/>
            <person name="Weldon S.R."/>
            <person name="Ladinsky M.S."/>
            <person name="Bjorkman P.J."/>
            <person name="McCutcheon J.P."/>
        </authorList>
    </citation>
    <scope>NUCLEOTIDE SEQUENCE [LARGE SCALE GENOMIC DNA]</scope>
    <source>
        <strain evidence="1">SOD</strain>
    </source>
</reference>
<dbReference type="Proteomes" id="UP000811282">
    <property type="component" value="Unassembled WGS sequence"/>
</dbReference>
<organism evidence="1 2">
    <name type="scientific">Candidatus Sodalis endolongispinus</name>
    <dbReference type="NCBI Taxonomy" id="2812662"/>
    <lineage>
        <taxon>Bacteria</taxon>
        <taxon>Pseudomonadati</taxon>
        <taxon>Pseudomonadota</taxon>
        <taxon>Gammaproteobacteria</taxon>
        <taxon>Enterobacterales</taxon>
        <taxon>Bruguierivoracaceae</taxon>
        <taxon>Sodalis</taxon>
    </lineage>
</organism>
<evidence type="ECO:0000313" key="2">
    <source>
        <dbReference type="Proteomes" id="UP000811282"/>
    </source>
</evidence>
<dbReference type="EMBL" id="JAFJYC010000002">
    <property type="protein sequence ID" value="MBT9433266.1"/>
    <property type="molecule type" value="Genomic_DNA"/>
</dbReference>
<name>A0ABS5YE87_9GAMM</name>
<accession>A0ABS5YE87</accession>
<sequence length="53" mass="6373">MAKAYWRGDWRQRHAQLAQEVEAISPLTLGRYHQRLMRKTARWWLLSNQAPPV</sequence>